<evidence type="ECO:0000313" key="3">
    <source>
        <dbReference type="Proteomes" id="UP000011560"/>
    </source>
</evidence>
<name>M0BDM8_9EURY</name>
<protein>
    <submittedName>
        <fullName evidence="2">Uncharacterized protein</fullName>
    </submittedName>
</protein>
<dbReference type="OrthoDB" id="374858at2157"/>
<sequence>MDRTRRHGGVDVTSGGELGDQTVGDSPNRRTGSAEPTGGANAGRSIGGHTAALSRDDAATSEASGEGTLPPVDPGDAIRIHDPAASIAVLWPTESSVDRPFVSVLAGRDGTRYPLYVDAESAAGHCRRSYSIVSADSVPIDPPPHAATSDDAR</sequence>
<gene>
    <name evidence="2" type="ORF">C479_12419</name>
</gene>
<evidence type="ECO:0000256" key="1">
    <source>
        <dbReference type="SAM" id="MobiDB-lite"/>
    </source>
</evidence>
<dbReference type="EMBL" id="AOIQ01000019">
    <property type="protein sequence ID" value="ELZ08930.1"/>
    <property type="molecule type" value="Genomic_DNA"/>
</dbReference>
<dbReference type="RefSeq" id="WP_007703046.1">
    <property type="nucleotide sequence ID" value="NZ_AOIQ01000019.1"/>
</dbReference>
<evidence type="ECO:0000313" key="2">
    <source>
        <dbReference type="EMBL" id="ELZ08930.1"/>
    </source>
</evidence>
<feature type="region of interest" description="Disordered" evidence="1">
    <location>
        <begin position="1"/>
        <end position="78"/>
    </location>
</feature>
<accession>M0BDM8</accession>
<dbReference type="AlphaFoldDB" id="M0BDM8"/>
<organism evidence="2 3">
    <name type="scientific">Halovivax asiaticus JCM 14624</name>
    <dbReference type="NCBI Taxonomy" id="1227490"/>
    <lineage>
        <taxon>Archaea</taxon>
        <taxon>Methanobacteriati</taxon>
        <taxon>Methanobacteriota</taxon>
        <taxon>Stenosarchaea group</taxon>
        <taxon>Halobacteria</taxon>
        <taxon>Halobacteriales</taxon>
        <taxon>Natrialbaceae</taxon>
        <taxon>Halovivax</taxon>
    </lineage>
</organism>
<proteinExistence type="predicted"/>
<keyword evidence="3" id="KW-1185">Reference proteome</keyword>
<comment type="caution">
    <text evidence="2">The sequence shown here is derived from an EMBL/GenBank/DDBJ whole genome shotgun (WGS) entry which is preliminary data.</text>
</comment>
<reference evidence="2 3" key="1">
    <citation type="journal article" date="2014" name="PLoS Genet.">
        <title>Phylogenetically driven sequencing of extremely halophilic archaea reveals strategies for static and dynamic osmo-response.</title>
        <authorList>
            <person name="Becker E.A."/>
            <person name="Seitzer P.M."/>
            <person name="Tritt A."/>
            <person name="Larsen D."/>
            <person name="Krusor M."/>
            <person name="Yao A.I."/>
            <person name="Wu D."/>
            <person name="Madern D."/>
            <person name="Eisen J.A."/>
            <person name="Darling A.E."/>
            <person name="Facciotti M.T."/>
        </authorList>
    </citation>
    <scope>NUCLEOTIDE SEQUENCE [LARGE SCALE GENOMIC DNA]</scope>
    <source>
        <strain evidence="2 3">JCM 14624</strain>
    </source>
</reference>
<dbReference type="Proteomes" id="UP000011560">
    <property type="component" value="Unassembled WGS sequence"/>
</dbReference>